<keyword evidence="4" id="KW-1185">Reference proteome</keyword>
<sequence length="315" mass="34686">MKLLRELPLGTRVVVRYRIEGGFTDALGDLVARDSTTCTVDTRRGPVVVAFAAVTLAKPVPPPPVRRSRFEELVAEADAVPVDGWDFSWLDGRATEARPSWGYQRLLAERLAGVQSALDLETGGGEVLDGCPTLPPLMVATESWPPNIARAASRLRPRGVSVVSTSDFPFADNAFDLVSSRHPVTTPWPEIARVLRPGGTYFSQQVGPASVFELVEFFLVPQPLSTRSSRDPSHAVAAATAAGFEVVDLRSESLRTEFFDIGAVVYFLRKVIWMVPGFTVEQYLPKLRELHELIERDGPFIAHTTRLLIEAHLIE</sequence>
<accession>A0ABR9I590</accession>
<proteinExistence type="predicted"/>
<feature type="domain" description="Histone acetyltransferase Rv0428c-like SH3" evidence="2">
    <location>
        <begin position="8"/>
        <end position="49"/>
    </location>
</feature>
<evidence type="ECO:0000259" key="2">
    <source>
        <dbReference type="Pfam" id="PF24551"/>
    </source>
</evidence>
<dbReference type="InterPro" id="IPR056934">
    <property type="entry name" value="SH3_Rv0428c"/>
</dbReference>
<dbReference type="Pfam" id="PF08241">
    <property type="entry name" value="Methyltransf_11"/>
    <property type="match status" value="1"/>
</dbReference>
<evidence type="ECO:0000313" key="3">
    <source>
        <dbReference type="EMBL" id="MBE1498303.1"/>
    </source>
</evidence>
<feature type="domain" description="Methyltransferase type 11" evidence="1">
    <location>
        <begin position="118"/>
        <end position="202"/>
    </location>
</feature>
<dbReference type="Gene3D" id="3.40.50.150">
    <property type="entry name" value="Vaccinia Virus protein VP39"/>
    <property type="match status" value="1"/>
</dbReference>
<comment type="caution">
    <text evidence="3">The sequence shown here is derived from an EMBL/GenBank/DDBJ whole genome shotgun (WGS) entry which is preliminary data.</text>
</comment>
<dbReference type="PANTHER" id="PTHR43460">
    <property type="entry name" value="METHYLTRANSFERASE"/>
    <property type="match status" value="1"/>
</dbReference>
<dbReference type="GO" id="GO:0032259">
    <property type="term" value="P:methylation"/>
    <property type="evidence" value="ECO:0007669"/>
    <property type="project" value="UniProtKB-KW"/>
</dbReference>
<dbReference type="Pfam" id="PF24551">
    <property type="entry name" value="SH3_Rv0428c"/>
    <property type="match status" value="1"/>
</dbReference>
<name>A0ABR9I590_9PSEU</name>
<organism evidence="3 4">
    <name type="scientific">Amycolatopsis lexingtonensis</name>
    <dbReference type="NCBI Taxonomy" id="218822"/>
    <lineage>
        <taxon>Bacteria</taxon>
        <taxon>Bacillati</taxon>
        <taxon>Actinomycetota</taxon>
        <taxon>Actinomycetes</taxon>
        <taxon>Pseudonocardiales</taxon>
        <taxon>Pseudonocardiaceae</taxon>
        <taxon>Amycolatopsis</taxon>
    </lineage>
</organism>
<dbReference type="InterPro" id="IPR052939">
    <property type="entry name" value="23S_rRNA_MeTrnsfrase_RlmA"/>
</dbReference>
<dbReference type="EMBL" id="JADBEG010000001">
    <property type="protein sequence ID" value="MBE1498303.1"/>
    <property type="molecule type" value="Genomic_DNA"/>
</dbReference>
<evidence type="ECO:0000259" key="1">
    <source>
        <dbReference type="Pfam" id="PF08241"/>
    </source>
</evidence>
<protein>
    <submittedName>
        <fullName evidence="3">SAM-dependent methyltransferase</fullName>
    </submittedName>
</protein>
<reference evidence="3 4" key="1">
    <citation type="submission" date="2020-10" db="EMBL/GenBank/DDBJ databases">
        <title>Sequencing the genomes of 1000 actinobacteria strains.</title>
        <authorList>
            <person name="Klenk H.-P."/>
        </authorList>
    </citation>
    <scope>NUCLEOTIDE SEQUENCE [LARGE SCALE GENOMIC DNA]</scope>
    <source>
        <strain evidence="3 4">DSM 44653</strain>
    </source>
</reference>
<gene>
    <name evidence="3" type="ORF">H4696_005403</name>
</gene>
<evidence type="ECO:0000313" key="4">
    <source>
        <dbReference type="Proteomes" id="UP000631670"/>
    </source>
</evidence>
<keyword evidence="3" id="KW-0808">Transferase</keyword>
<dbReference type="InterPro" id="IPR013216">
    <property type="entry name" value="Methyltransf_11"/>
</dbReference>
<dbReference type="Proteomes" id="UP000631670">
    <property type="component" value="Unassembled WGS sequence"/>
</dbReference>
<keyword evidence="3" id="KW-0489">Methyltransferase</keyword>
<dbReference type="InterPro" id="IPR029063">
    <property type="entry name" value="SAM-dependent_MTases_sf"/>
</dbReference>
<dbReference type="GO" id="GO:0008168">
    <property type="term" value="F:methyltransferase activity"/>
    <property type="evidence" value="ECO:0007669"/>
    <property type="project" value="UniProtKB-KW"/>
</dbReference>
<dbReference type="PANTHER" id="PTHR43460:SF1">
    <property type="entry name" value="METHYLTRANSFERASE TYPE 11 DOMAIN-CONTAINING PROTEIN"/>
    <property type="match status" value="1"/>
</dbReference>
<dbReference type="SUPFAM" id="SSF53335">
    <property type="entry name" value="S-adenosyl-L-methionine-dependent methyltransferases"/>
    <property type="match status" value="1"/>
</dbReference>